<dbReference type="EMBL" id="AP022360">
    <property type="protein sequence ID" value="BBU79171.1"/>
    <property type="molecule type" value="Genomic_DNA"/>
</dbReference>
<name>A0A8S0FF50_ECOLX</name>
<evidence type="ECO:0000313" key="2">
    <source>
        <dbReference type="Proteomes" id="UP000467488"/>
    </source>
</evidence>
<reference evidence="1 2" key="1">
    <citation type="submission" date="2020-01" db="EMBL/GenBank/DDBJ databases">
        <title>Dynamics of blaIMP-6 dissemination in carbapenem resistant Enterobacteriacea isolated from regional surveillance in Osaka, Japan.</title>
        <authorList>
            <person name="Abe R."/>
            <person name="Akeda Y."/>
            <person name="Sugawara Y."/>
            <person name="Yamamoto N."/>
            <person name="Tomono K."/>
            <person name="Takeuchi D."/>
            <person name="Kawahara R."/>
            <person name="Hamada S."/>
        </authorList>
    </citation>
    <scope>NUCLEOTIDE SEQUENCE [LARGE SCALE GENOMIC DNA]</scope>
    <source>
        <strain evidence="1 2">E300</strain>
    </source>
</reference>
<dbReference type="Pfam" id="PF05926">
    <property type="entry name" value="Phage_GPL"/>
    <property type="match status" value="1"/>
</dbReference>
<dbReference type="AlphaFoldDB" id="A0A8S0FF50"/>
<dbReference type="InterPro" id="IPR009225">
    <property type="entry name" value="Phage_head_completion_GpL"/>
</dbReference>
<proteinExistence type="predicted"/>
<evidence type="ECO:0000313" key="1">
    <source>
        <dbReference type="EMBL" id="BBU79171.1"/>
    </source>
</evidence>
<sequence>MTLIIPRKEAPVSGEGTVVIPQPAGDEPVIKNTFFFPDIDPKRVRERMRLEQTVAPARLREAIKSGMAETNAELYEYREQKIAAGFTRLADVPADDIDGESIKVFYYERAVCAMATASLSYMSVIAAWMPVRKATRRLTALTAPLMSCGGICAGRWRASRASRAAS</sequence>
<evidence type="ECO:0008006" key="3">
    <source>
        <dbReference type="Google" id="ProtNLM"/>
    </source>
</evidence>
<dbReference type="Proteomes" id="UP000467488">
    <property type="component" value="Chromosome"/>
</dbReference>
<protein>
    <recommendedName>
        <fullName evidence="3">Capsid completion protein</fullName>
    </recommendedName>
</protein>
<accession>A0A8S0FF50</accession>
<gene>
    <name evidence="1" type="ORF">EIMP300_05710</name>
</gene>
<organism evidence="1 2">
    <name type="scientific">Escherichia coli</name>
    <dbReference type="NCBI Taxonomy" id="562"/>
    <lineage>
        <taxon>Bacteria</taxon>
        <taxon>Pseudomonadati</taxon>
        <taxon>Pseudomonadota</taxon>
        <taxon>Gammaproteobacteria</taxon>
        <taxon>Enterobacterales</taxon>
        <taxon>Enterobacteriaceae</taxon>
        <taxon>Escherichia</taxon>
    </lineage>
</organism>